<dbReference type="Gene3D" id="3.40.50.300">
    <property type="entry name" value="P-loop containing nucleotide triphosphate hydrolases"/>
    <property type="match status" value="1"/>
</dbReference>
<feature type="domain" description="Bacterial type II secretion system protein E" evidence="2">
    <location>
        <begin position="72"/>
        <end position="344"/>
    </location>
</feature>
<dbReference type="CDD" id="cd01130">
    <property type="entry name" value="VirB11-like_ATPase"/>
    <property type="match status" value="1"/>
</dbReference>
<sequence length="411" mass="45105">MSLSEVSRRDDDVVDRVRALVRDRGTDPLVDPRAVRAAILDVLDEVIAADLGTSSYPDIDIWAQEIHDTVAGYGPLHRLFEDLDIEEIWFNEPSRVFCARRGRSELTTIVLTETQVHDLVERMLRTSGRRVDVSQPFVDALLPDGSRLHVVIPDVTRRHWAVNIRRHVLAAARLEDLVALGTLTPAAARFLSAAVVAGLNIVVAGGTQAGKTTLLSCLLNEVPAHERVVTCEEVFEVRLDRPDWVAMQTRQVGLEGTGEISLRRLVVEALRMRPHRLVVGEVRQSEALDLLVALNSGMPGMTSVHANSARDAVTKLCVLPMLAGENVTAAYIVPTVASSVDLVVHATTRPDGRRRVREIVALSGRVEGGVVETSDVFTTRGEMLVRADGFPPHTDRFEAHGLDIRQILLGA</sequence>
<dbReference type="GO" id="GO:0016887">
    <property type="term" value="F:ATP hydrolysis activity"/>
    <property type="evidence" value="ECO:0007669"/>
    <property type="project" value="InterPro"/>
</dbReference>
<dbReference type="Gene3D" id="3.30.450.380">
    <property type="match status" value="1"/>
</dbReference>
<dbReference type="Pfam" id="PF00437">
    <property type="entry name" value="T2SSE"/>
    <property type="match status" value="1"/>
</dbReference>
<organism evidence="3">
    <name type="scientific">freshwater metagenome</name>
    <dbReference type="NCBI Taxonomy" id="449393"/>
    <lineage>
        <taxon>unclassified sequences</taxon>
        <taxon>metagenomes</taxon>
        <taxon>ecological metagenomes</taxon>
    </lineage>
</organism>
<dbReference type="EMBL" id="CAFBPU010000026">
    <property type="protein sequence ID" value="CAB5034392.1"/>
    <property type="molecule type" value="Genomic_DNA"/>
</dbReference>
<evidence type="ECO:0000313" key="3">
    <source>
        <dbReference type="EMBL" id="CAB5034392.1"/>
    </source>
</evidence>
<dbReference type="InterPro" id="IPR027417">
    <property type="entry name" value="P-loop_NTPase"/>
</dbReference>
<protein>
    <submittedName>
        <fullName evidence="3">Unannotated protein</fullName>
    </submittedName>
</protein>
<reference evidence="3" key="1">
    <citation type="submission" date="2020-05" db="EMBL/GenBank/DDBJ databases">
        <authorList>
            <person name="Chiriac C."/>
            <person name="Salcher M."/>
            <person name="Ghai R."/>
            <person name="Kavagutti S V."/>
        </authorList>
    </citation>
    <scope>NUCLEOTIDE SEQUENCE</scope>
</reference>
<dbReference type="InterPro" id="IPR050921">
    <property type="entry name" value="T4SS_GSP_E_ATPase"/>
</dbReference>
<proteinExistence type="inferred from homology"/>
<gene>
    <name evidence="3" type="ORF">UFOPK4150_01344</name>
</gene>
<evidence type="ECO:0000256" key="1">
    <source>
        <dbReference type="ARBA" id="ARBA00006611"/>
    </source>
</evidence>
<accession>A0A6J7S0L3</accession>
<evidence type="ECO:0000259" key="2">
    <source>
        <dbReference type="Pfam" id="PF00437"/>
    </source>
</evidence>
<dbReference type="PANTHER" id="PTHR30486:SF6">
    <property type="entry name" value="TYPE IV PILUS RETRACTATION ATPASE PILT"/>
    <property type="match status" value="1"/>
</dbReference>
<comment type="similarity">
    <text evidence="1">Belongs to the GSP E family.</text>
</comment>
<dbReference type="SUPFAM" id="SSF52540">
    <property type="entry name" value="P-loop containing nucleoside triphosphate hydrolases"/>
    <property type="match status" value="1"/>
</dbReference>
<name>A0A6J7S0L3_9ZZZZ</name>
<dbReference type="PANTHER" id="PTHR30486">
    <property type="entry name" value="TWITCHING MOTILITY PROTEIN PILT"/>
    <property type="match status" value="1"/>
</dbReference>
<dbReference type="InterPro" id="IPR001482">
    <property type="entry name" value="T2SS/T4SS_dom"/>
</dbReference>
<dbReference type="AlphaFoldDB" id="A0A6J7S0L3"/>